<comment type="caution">
    <text evidence="3">The sequence shown here is derived from an EMBL/GenBank/DDBJ whole genome shotgun (WGS) entry which is preliminary data.</text>
</comment>
<name>E5XPY5_SEGRC</name>
<feature type="chain" id="PRO_5039043103" description="PknH-like extracellular domain-containing protein" evidence="1">
    <location>
        <begin position="26"/>
        <end position="218"/>
    </location>
</feature>
<feature type="signal peptide" evidence="1">
    <location>
        <begin position="1"/>
        <end position="25"/>
    </location>
</feature>
<gene>
    <name evidence="3" type="ORF">HMPREF9336_01557</name>
</gene>
<evidence type="ECO:0000313" key="3">
    <source>
        <dbReference type="EMBL" id="EFV13580.1"/>
    </source>
</evidence>
<proteinExistence type="predicted"/>
<evidence type="ECO:0000259" key="2">
    <source>
        <dbReference type="Pfam" id="PF14032"/>
    </source>
</evidence>
<reference evidence="3 4" key="1">
    <citation type="journal article" date="2011" name="Stand. Genomic Sci.">
        <title>High quality draft genome sequence of Segniliparus rugosus CDC 945(T)= (ATCC BAA-974(T)).</title>
        <authorList>
            <person name="Earl A.M."/>
            <person name="Desjardins C.A."/>
            <person name="Fitzgerald M.G."/>
            <person name="Arachchi H.M."/>
            <person name="Zeng Q."/>
            <person name="Mehta T."/>
            <person name="Griggs A."/>
            <person name="Birren B.W."/>
            <person name="Toney N.C."/>
            <person name="Carr J."/>
            <person name="Posey J."/>
            <person name="Butler W.R."/>
        </authorList>
    </citation>
    <scope>NUCLEOTIDE SEQUENCE [LARGE SCALE GENOMIC DNA]</scope>
    <source>
        <strain evidence="4">ATCC BAA-974 / DSM 45345 / CCUG 50838 / CIP 108380 / JCM 13579 / CDC 945</strain>
    </source>
</reference>
<evidence type="ECO:0000256" key="1">
    <source>
        <dbReference type="SAM" id="SignalP"/>
    </source>
</evidence>
<dbReference type="InterPro" id="IPR038232">
    <property type="entry name" value="PknH-like_Extracell_sf"/>
</dbReference>
<dbReference type="OrthoDB" id="4743962at2"/>
<organism evidence="3 4">
    <name type="scientific">Segniliparus rugosus (strain ATCC BAA-974 / DSM 45345 / CCUG 50838 / CIP 108380 / JCM 13579 / CDC 945)</name>
    <dbReference type="NCBI Taxonomy" id="679197"/>
    <lineage>
        <taxon>Bacteria</taxon>
        <taxon>Bacillati</taxon>
        <taxon>Actinomycetota</taxon>
        <taxon>Actinomycetes</taxon>
        <taxon>Mycobacteriales</taxon>
        <taxon>Segniliparaceae</taxon>
        <taxon>Segniliparus</taxon>
    </lineage>
</organism>
<dbReference type="AlphaFoldDB" id="E5XPY5"/>
<keyword evidence="1" id="KW-0732">Signal</keyword>
<dbReference type="STRING" id="679197.HMPREF9336_01557"/>
<keyword evidence="4" id="KW-1185">Reference proteome</keyword>
<dbReference type="Proteomes" id="UP000004816">
    <property type="component" value="Unassembled WGS sequence"/>
</dbReference>
<dbReference type="eggNOG" id="ENOG502ZH56">
    <property type="taxonomic scope" value="Bacteria"/>
</dbReference>
<dbReference type="Gene3D" id="3.40.1000.70">
    <property type="entry name" value="PknH-like extracellular domain"/>
    <property type="match status" value="1"/>
</dbReference>
<dbReference type="Pfam" id="PF14032">
    <property type="entry name" value="PknH_C"/>
    <property type="match status" value="1"/>
</dbReference>
<dbReference type="EMBL" id="ACZI02000001">
    <property type="protein sequence ID" value="EFV13580.1"/>
    <property type="molecule type" value="Genomic_DNA"/>
</dbReference>
<evidence type="ECO:0000313" key="4">
    <source>
        <dbReference type="Proteomes" id="UP000004816"/>
    </source>
</evidence>
<protein>
    <recommendedName>
        <fullName evidence="2">PknH-like extracellular domain-containing protein</fullName>
    </recommendedName>
</protein>
<dbReference type="HOGENOM" id="CLU_1151175_0_0_11"/>
<sequence>MHHPLLASLLASVAALCLTPAGAVAEPESALLSASELGDILDADLSVQQWELTSPNGPSETTPPACRAMSNATTTLVYGASWNSYEGASYADGEGSDYRTVVGQIVGVFPTQKAASEVFAALAKGLRSCGSKTSVEHRSSGNLTWRNAVDEITEGGASWHSILNNKPSWRCSLNARLSDKVMVEASVCRFVDPASPAKAAKLADQVGAIARALAERAS</sequence>
<dbReference type="InterPro" id="IPR026954">
    <property type="entry name" value="PknH-like_Extracell"/>
</dbReference>
<dbReference type="RefSeq" id="WP_007469169.1">
    <property type="nucleotide sequence ID" value="NZ_KI391953.1"/>
</dbReference>
<feature type="domain" description="PknH-like extracellular" evidence="2">
    <location>
        <begin position="24"/>
        <end position="216"/>
    </location>
</feature>
<accession>E5XPY5</accession>